<evidence type="ECO:0000256" key="1">
    <source>
        <dbReference type="SAM" id="Phobius"/>
    </source>
</evidence>
<organism evidence="2 3">
    <name type="scientific">Xylanibacillus composti</name>
    <dbReference type="NCBI Taxonomy" id="1572762"/>
    <lineage>
        <taxon>Bacteria</taxon>
        <taxon>Bacillati</taxon>
        <taxon>Bacillota</taxon>
        <taxon>Bacilli</taxon>
        <taxon>Bacillales</taxon>
        <taxon>Paenibacillaceae</taxon>
        <taxon>Xylanibacillus</taxon>
    </lineage>
</organism>
<keyword evidence="3" id="KW-1185">Reference proteome</keyword>
<gene>
    <name evidence="2" type="ORF">XYCOK13_34290</name>
</gene>
<evidence type="ECO:0008006" key="4">
    <source>
        <dbReference type="Google" id="ProtNLM"/>
    </source>
</evidence>
<dbReference type="RefSeq" id="WP_213413423.1">
    <property type="nucleotide sequence ID" value="NZ_BOVK01000052.1"/>
</dbReference>
<dbReference type="EMBL" id="BOVK01000052">
    <property type="protein sequence ID" value="GIQ70605.1"/>
    <property type="molecule type" value="Genomic_DNA"/>
</dbReference>
<feature type="transmembrane region" description="Helical" evidence="1">
    <location>
        <begin position="51"/>
        <end position="74"/>
    </location>
</feature>
<accession>A0A8J4M370</accession>
<protein>
    <recommendedName>
        <fullName evidence="4">Multidrug ABC transporter permease</fullName>
    </recommendedName>
</protein>
<evidence type="ECO:0000313" key="3">
    <source>
        <dbReference type="Proteomes" id="UP000677918"/>
    </source>
</evidence>
<dbReference type="Proteomes" id="UP000677918">
    <property type="component" value="Unassembled WGS sequence"/>
</dbReference>
<dbReference type="AlphaFoldDB" id="A0A8J4M370"/>
<name>A0A8J4M370_9BACL</name>
<sequence length="243" mass="27100">MRVLSTVKFTALRMIRNYIVLLLLLVVPIVLISVFAIILSDTVTESGERPLHGIAKIMVVSFQLFAGSIVMSYIQHEFFTAHKMRLGVLPFRKELYAFSIMMCGTVFSILLGVALMTYSQFVLGVPWGNWAWSIYVIALMSVLSSTVCLIFTFSVRNFKLAERLSEVYGVGFIALAGLFFPMPNNAFFDFMGSYGNPLVLSMLSIQAMEQSDAGEAWFTANILLGAIVLLFLLMLALGRRKMA</sequence>
<reference evidence="2" key="1">
    <citation type="submission" date="2021-04" db="EMBL/GenBank/DDBJ databases">
        <title>Draft genome sequence of Xylanibacillus composti strain K13.</title>
        <authorList>
            <person name="Uke A."/>
            <person name="Chhe C."/>
            <person name="Baramee S."/>
            <person name="Kosugi A."/>
        </authorList>
    </citation>
    <scope>NUCLEOTIDE SEQUENCE</scope>
    <source>
        <strain evidence="2">K13</strain>
    </source>
</reference>
<feature type="transmembrane region" description="Helical" evidence="1">
    <location>
        <begin position="216"/>
        <end position="237"/>
    </location>
</feature>
<keyword evidence="1" id="KW-0812">Transmembrane</keyword>
<feature type="transmembrane region" description="Helical" evidence="1">
    <location>
        <begin position="130"/>
        <end position="155"/>
    </location>
</feature>
<evidence type="ECO:0000313" key="2">
    <source>
        <dbReference type="EMBL" id="GIQ70605.1"/>
    </source>
</evidence>
<keyword evidence="1" id="KW-0472">Membrane</keyword>
<keyword evidence="1" id="KW-1133">Transmembrane helix</keyword>
<feature type="transmembrane region" description="Helical" evidence="1">
    <location>
        <begin position="18"/>
        <end position="39"/>
    </location>
</feature>
<comment type="caution">
    <text evidence="2">The sequence shown here is derived from an EMBL/GenBank/DDBJ whole genome shotgun (WGS) entry which is preliminary data.</text>
</comment>
<feature type="transmembrane region" description="Helical" evidence="1">
    <location>
        <begin position="95"/>
        <end position="118"/>
    </location>
</feature>
<feature type="transmembrane region" description="Helical" evidence="1">
    <location>
        <begin position="167"/>
        <end position="188"/>
    </location>
</feature>
<proteinExistence type="predicted"/>